<dbReference type="PANTHER" id="PTHR35374">
    <property type="entry name" value="CYCLIN-DEPENDENT KINASE 11A-LIKE"/>
    <property type="match status" value="1"/>
</dbReference>
<keyword evidence="3" id="KW-1185">Reference proteome</keyword>
<dbReference type="InterPro" id="IPR058520">
    <property type="entry name" value="DUF8207"/>
</dbReference>
<feature type="domain" description="DUF8207" evidence="1">
    <location>
        <begin position="139"/>
        <end position="241"/>
    </location>
</feature>
<dbReference type="Pfam" id="PF26634">
    <property type="entry name" value="DUF8207"/>
    <property type="match status" value="1"/>
</dbReference>
<gene>
    <name evidence="2" type="ORF">PSYICH_LOCUS7647</name>
</gene>
<proteinExistence type="predicted"/>
<dbReference type="Proteomes" id="UP001153636">
    <property type="component" value="Chromosome 2"/>
</dbReference>
<name>A0A9P0CWI3_9CUCU</name>
<evidence type="ECO:0000313" key="2">
    <source>
        <dbReference type="EMBL" id="CAH1107140.1"/>
    </source>
</evidence>
<accession>A0A9P0CWI3</accession>
<protein>
    <recommendedName>
        <fullName evidence="1">DUF8207 domain-containing protein</fullName>
    </recommendedName>
</protein>
<dbReference type="OrthoDB" id="6784126at2759"/>
<reference evidence="2" key="1">
    <citation type="submission" date="2022-01" db="EMBL/GenBank/DDBJ databases">
        <authorList>
            <person name="King R."/>
        </authorList>
    </citation>
    <scope>NUCLEOTIDE SEQUENCE</scope>
</reference>
<evidence type="ECO:0000259" key="1">
    <source>
        <dbReference type="Pfam" id="PF26634"/>
    </source>
</evidence>
<organism evidence="2 3">
    <name type="scientific">Psylliodes chrysocephalus</name>
    <dbReference type="NCBI Taxonomy" id="3402493"/>
    <lineage>
        <taxon>Eukaryota</taxon>
        <taxon>Metazoa</taxon>
        <taxon>Ecdysozoa</taxon>
        <taxon>Arthropoda</taxon>
        <taxon>Hexapoda</taxon>
        <taxon>Insecta</taxon>
        <taxon>Pterygota</taxon>
        <taxon>Neoptera</taxon>
        <taxon>Endopterygota</taxon>
        <taxon>Coleoptera</taxon>
        <taxon>Polyphaga</taxon>
        <taxon>Cucujiformia</taxon>
        <taxon>Chrysomeloidea</taxon>
        <taxon>Chrysomelidae</taxon>
        <taxon>Galerucinae</taxon>
        <taxon>Alticini</taxon>
        <taxon>Psylliodes</taxon>
    </lineage>
</organism>
<dbReference type="EMBL" id="OV651814">
    <property type="protein sequence ID" value="CAH1107140.1"/>
    <property type="molecule type" value="Genomic_DNA"/>
</dbReference>
<dbReference type="AlphaFoldDB" id="A0A9P0CWI3"/>
<dbReference type="PANTHER" id="PTHR35374:SF1">
    <property type="entry name" value="PROTEIN KINASE DOMAIN-CONTAINING PROTEIN"/>
    <property type="match status" value="1"/>
</dbReference>
<evidence type="ECO:0000313" key="3">
    <source>
        <dbReference type="Proteomes" id="UP001153636"/>
    </source>
</evidence>
<sequence>MNNYKITPFKENVPDQSNLFPTPLRCLIIGKSGSGMTTVLWNVITKYWVHYESLLIFTKSIDQPIYQELQDIFVRIDKKIESHFYDNCDDIINVDESLPLPEIKESEHMETQTHAMISLGPISSHYLKRVPTKREIKKMSDRYGIYNDATKNAYMIGNMEVFFKDNDIIVGETKYIRTTGLWELLTSADAPNQQMYTKNDYNNYKIILFDTNCLYQNYDKSTGKLRSNGGNKYQNLIKFIWVEFKSNLPITPFRDRSFSWDYDQDLVETPKRIWNKEIYRKIEYKYIDNLNELLKRLYFITSEEKAGNNNFHNEKLEVVHLIAREMENIIDTPKGPGTNLNERLVRGDKPVDKLDEAAMEHSIFYRDHKNVKERHKADEILKNKAWERVLD</sequence>